<dbReference type="EMBL" id="FUZU01000002">
    <property type="protein sequence ID" value="SKC77488.1"/>
    <property type="molecule type" value="Genomic_DNA"/>
</dbReference>
<keyword evidence="1" id="KW-0472">Membrane</keyword>
<feature type="transmembrane region" description="Helical" evidence="1">
    <location>
        <begin position="77"/>
        <end position="96"/>
    </location>
</feature>
<proteinExistence type="predicted"/>
<dbReference type="STRING" id="688867.SAMN05660236_3593"/>
<protein>
    <recommendedName>
        <fullName evidence="4">Cytochrome b561</fullName>
    </recommendedName>
</protein>
<reference evidence="2 3" key="1">
    <citation type="submission" date="2017-02" db="EMBL/GenBank/DDBJ databases">
        <authorList>
            <person name="Peterson S.W."/>
        </authorList>
    </citation>
    <scope>NUCLEOTIDE SEQUENCE [LARGE SCALE GENOMIC DNA]</scope>
    <source>
        <strain evidence="2 3">DSM 25262</strain>
    </source>
</reference>
<accession>A0A1T5LPL7</accession>
<feature type="transmembrane region" description="Helical" evidence="1">
    <location>
        <begin position="42"/>
        <end position="65"/>
    </location>
</feature>
<name>A0A1T5LPL7_9BACT</name>
<gene>
    <name evidence="2" type="ORF">SAMN05660236_3593</name>
</gene>
<sequence length="135" mass="15771">MVLHLKTTGALFILLALMHIVLPRYFNWSKELSVISLISRQILYVHTFFIAFIVLLMGLLCLCCAEDLINTTLGNRICLGLGLFWLTRLFFQFFVYSPNVWRGKAFETTVHVIFSALWIYFTVVFLLVYYNHPIL</sequence>
<evidence type="ECO:0000313" key="2">
    <source>
        <dbReference type="EMBL" id="SKC77488.1"/>
    </source>
</evidence>
<dbReference type="AlphaFoldDB" id="A0A1T5LPL7"/>
<feature type="transmembrane region" description="Helical" evidence="1">
    <location>
        <begin position="108"/>
        <end position="130"/>
    </location>
</feature>
<keyword evidence="1" id="KW-0812">Transmembrane</keyword>
<dbReference type="RefSeq" id="WP_079688103.1">
    <property type="nucleotide sequence ID" value="NZ_FUZU01000002.1"/>
</dbReference>
<keyword evidence="3" id="KW-1185">Reference proteome</keyword>
<evidence type="ECO:0008006" key="4">
    <source>
        <dbReference type="Google" id="ProtNLM"/>
    </source>
</evidence>
<evidence type="ECO:0000313" key="3">
    <source>
        <dbReference type="Proteomes" id="UP000190961"/>
    </source>
</evidence>
<keyword evidence="1" id="KW-1133">Transmembrane helix</keyword>
<evidence type="ECO:0000256" key="1">
    <source>
        <dbReference type="SAM" id="Phobius"/>
    </source>
</evidence>
<organism evidence="2 3">
    <name type="scientific">Ohtaekwangia koreensis</name>
    <dbReference type="NCBI Taxonomy" id="688867"/>
    <lineage>
        <taxon>Bacteria</taxon>
        <taxon>Pseudomonadati</taxon>
        <taxon>Bacteroidota</taxon>
        <taxon>Cytophagia</taxon>
        <taxon>Cytophagales</taxon>
        <taxon>Fulvivirgaceae</taxon>
        <taxon>Ohtaekwangia</taxon>
    </lineage>
</organism>
<dbReference type="OrthoDB" id="670562at2"/>
<dbReference type="Proteomes" id="UP000190961">
    <property type="component" value="Unassembled WGS sequence"/>
</dbReference>